<dbReference type="OrthoDB" id="9786064at2"/>
<proteinExistence type="predicted"/>
<evidence type="ECO:0000256" key="1">
    <source>
        <dbReference type="SAM" id="Phobius"/>
    </source>
</evidence>
<organism evidence="2 3">
    <name type="scientific">Hymenobacter perfusus</name>
    <dbReference type="NCBI Taxonomy" id="1236770"/>
    <lineage>
        <taxon>Bacteria</taxon>
        <taxon>Pseudomonadati</taxon>
        <taxon>Bacteroidota</taxon>
        <taxon>Cytophagia</taxon>
        <taxon>Cytophagales</taxon>
        <taxon>Hymenobacteraceae</taxon>
        <taxon>Hymenobacter</taxon>
    </lineage>
</organism>
<keyword evidence="1" id="KW-1133">Transmembrane helix</keyword>
<feature type="transmembrane region" description="Helical" evidence="1">
    <location>
        <begin position="82"/>
        <end position="99"/>
    </location>
</feature>
<feature type="transmembrane region" description="Helical" evidence="1">
    <location>
        <begin position="159"/>
        <end position="180"/>
    </location>
</feature>
<feature type="transmembrane region" description="Helical" evidence="1">
    <location>
        <begin position="187"/>
        <end position="208"/>
    </location>
</feature>
<accession>A0A3R9MCL8</accession>
<keyword evidence="1" id="KW-0472">Membrane</keyword>
<evidence type="ECO:0008006" key="4">
    <source>
        <dbReference type="Google" id="ProtNLM"/>
    </source>
</evidence>
<name>A0A3R9MCL8_9BACT</name>
<dbReference type="RefSeq" id="WP_125438409.1">
    <property type="nucleotide sequence ID" value="NZ_RWIU01000004.1"/>
</dbReference>
<gene>
    <name evidence="2" type="ORF">EI293_12865</name>
</gene>
<feature type="transmembrane region" description="Helical" evidence="1">
    <location>
        <begin position="12"/>
        <end position="31"/>
    </location>
</feature>
<keyword evidence="3" id="KW-1185">Reference proteome</keyword>
<evidence type="ECO:0000313" key="3">
    <source>
        <dbReference type="Proteomes" id="UP000270291"/>
    </source>
</evidence>
<dbReference type="AlphaFoldDB" id="A0A3R9MCL8"/>
<evidence type="ECO:0000313" key="2">
    <source>
        <dbReference type="EMBL" id="RSK42686.1"/>
    </source>
</evidence>
<protein>
    <recommendedName>
        <fullName evidence="4">Phosphatase PAP2 family protein</fullName>
    </recommendedName>
</protein>
<comment type="caution">
    <text evidence="2">The sequence shown here is derived from an EMBL/GenBank/DDBJ whole genome shotgun (WGS) entry which is preliminary data.</text>
</comment>
<feature type="transmembrane region" description="Helical" evidence="1">
    <location>
        <begin position="43"/>
        <end position="70"/>
    </location>
</feature>
<dbReference type="Proteomes" id="UP000270291">
    <property type="component" value="Unassembled WGS sequence"/>
</dbReference>
<reference evidence="2 3" key="1">
    <citation type="submission" date="2018-12" db="EMBL/GenBank/DDBJ databases">
        <authorList>
            <person name="Feng G."/>
            <person name="Zhu H."/>
        </authorList>
    </citation>
    <scope>NUCLEOTIDE SEQUENCE [LARGE SCALE GENOMIC DNA]</scope>
    <source>
        <strain evidence="2 3">LMG 26000</strain>
    </source>
</reference>
<feature type="transmembrane region" description="Helical" evidence="1">
    <location>
        <begin position="105"/>
        <end position="125"/>
    </location>
</feature>
<sequence length="209" mass="21933">MSRILATVLSAVFHPLLVPSYLFYIVCYQLPGVVQQPAMPDRWLVLAVAWGFTFGLPSIGTAIMLGLGLVSSLELRERRQRAWPLLLAAASFGVAAWLLHRPSLFDALLFQMMSGMSLAVLLTFLITLRWKISAHGVGMGGAFGLLALLYLGGEAGLPALGWLVGITLLAGAVGSARLALNAHTPAQVWAGLGLGTGLVLGFGAGLALG</sequence>
<dbReference type="EMBL" id="RWIU01000004">
    <property type="protein sequence ID" value="RSK42686.1"/>
    <property type="molecule type" value="Genomic_DNA"/>
</dbReference>
<feature type="transmembrane region" description="Helical" evidence="1">
    <location>
        <begin position="132"/>
        <end position="153"/>
    </location>
</feature>
<keyword evidence="1" id="KW-0812">Transmembrane</keyword>